<evidence type="ECO:0000256" key="9">
    <source>
        <dbReference type="ARBA" id="ARBA00025772"/>
    </source>
</evidence>
<dbReference type="InterPro" id="IPR012902">
    <property type="entry name" value="N_methyl_site"/>
</dbReference>
<organism evidence="13 14">
    <name type="scientific">Luteimonas soli</name>
    <dbReference type="NCBI Taxonomy" id="1648966"/>
    <lineage>
        <taxon>Bacteria</taxon>
        <taxon>Pseudomonadati</taxon>
        <taxon>Pseudomonadota</taxon>
        <taxon>Gammaproteobacteria</taxon>
        <taxon>Lysobacterales</taxon>
        <taxon>Lysobacteraceae</taxon>
        <taxon>Luteimonas</taxon>
    </lineage>
</organism>
<comment type="similarity">
    <text evidence="9">Belongs to the GSP H family.</text>
</comment>
<feature type="domain" description="General secretion pathway GspH" evidence="12">
    <location>
        <begin position="62"/>
        <end position="156"/>
    </location>
</feature>
<accession>A0ABV7XF96</accession>
<evidence type="ECO:0000256" key="3">
    <source>
        <dbReference type="ARBA" id="ARBA00022475"/>
    </source>
</evidence>
<dbReference type="PROSITE" id="PS00409">
    <property type="entry name" value="PROKAR_NTER_METHYL"/>
    <property type="match status" value="1"/>
</dbReference>
<keyword evidence="14" id="KW-1185">Reference proteome</keyword>
<dbReference type="Pfam" id="PF07963">
    <property type="entry name" value="N_methyl"/>
    <property type="match status" value="1"/>
</dbReference>
<keyword evidence="7 11" id="KW-1133">Transmembrane helix</keyword>
<dbReference type="SUPFAM" id="SSF54523">
    <property type="entry name" value="Pili subunits"/>
    <property type="match status" value="1"/>
</dbReference>
<name>A0ABV7XF96_9GAMM</name>
<keyword evidence="5" id="KW-0997">Cell inner membrane</keyword>
<evidence type="ECO:0000256" key="11">
    <source>
        <dbReference type="SAM" id="Phobius"/>
    </source>
</evidence>
<keyword evidence="6 11" id="KW-0812">Transmembrane</keyword>
<dbReference type="InterPro" id="IPR045584">
    <property type="entry name" value="Pilin-like"/>
</dbReference>
<proteinExistence type="inferred from homology"/>
<dbReference type="Proteomes" id="UP001595705">
    <property type="component" value="Unassembled WGS sequence"/>
</dbReference>
<gene>
    <name evidence="13" type="ORF">ACFONC_01620</name>
</gene>
<evidence type="ECO:0000256" key="5">
    <source>
        <dbReference type="ARBA" id="ARBA00022519"/>
    </source>
</evidence>
<dbReference type="EMBL" id="JBHRYA010000001">
    <property type="protein sequence ID" value="MFC3714856.1"/>
    <property type="molecule type" value="Genomic_DNA"/>
</dbReference>
<comment type="caution">
    <text evidence="13">The sequence shown here is derived from an EMBL/GenBank/DDBJ whole genome shotgun (WGS) entry which is preliminary data.</text>
</comment>
<evidence type="ECO:0000256" key="2">
    <source>
        <dbReference type="ARBA" id="ARBA00021549"/>
    </source>
</evidence>
<evidence type="ECO:0000256" key="1">
    <source>
        <dbReference type="ARBA" id="ARBA00004377"/>
    </source>
</evidence>
<keyword evidence="3" id="KW-1003">Cell membrane</keyword>
<keyword evidence="8 11" id="KW-0472">Membrane</keyword>
<evidence type="ECO:0000259" key="12">
    <source>
        <dbReference type="Pfam" id="PF12019"/>
    </source>
</evidence>
<dbReference type="NCBIfam" id="TIGR02532">
    <property type="entry name" value="IV_pilin_GFxxxE"/>
    <property type="match status" value="1"/>
</dbReference>
<comment type="subcellular location">
    <subcellularLocation>
        <location evidence="1">Cell inner membrane</location>
        <topology evidence="1">Single-pass membrane protein</topology>
    </subcellularLocation>
</comment>
<evidence type="ECO:0000256" key="6">
    <source>
        <dbReference type="ARBA" id="ARBA00022692"/>
    </source>
</evidence>
<evidence type="ECO:0000256" key="7">
    <source>
        <dbReference type="ARBA" id="ARBA00022989"/>
    </source>
</evidence>
<feature type="transmembrane region" description="Helical" evidence="11">
    <location>
        <begin position="21"/>
        <end position="48"/>
    </location>
</feature>
<dbReference type="InterPro" id="IPR022346">
    <property type="entry name" value="T2SS_GspH"/>
</dbReference>
<evidence type="ECO:0000256" key="4">
    <source>
        <dbReference type="ARBA" id="ARBA00022481"/>
    </source>
</evidence>
<dbReference type="Pfam" id="PF12019">
    <property type="entry name" value="GspH"/>
    <property type="match status" value="1"/>
</dbReference>
<evidence type="ECO:0000256" key="8">
    <source>
        <dbReference type="ARBA" id="ARBA00023136"/>
    </source>
</evidence>
<sequence length="169" mass="18002">MRRAGRRASVHGLGRCPARRARAAGFTLLEMVVVMVIIAAAMLLGAMATTGGTARMQLHSSTKQIAANLRYTRAQAIATGEPQRFTIDPQGHAWQAPNGRHGAIPEALEVNFTGARQVQPQAGVGAIMFFDDGASTGGRVQLARGDAAWNVDVAWLTGEVTLRRAERGQ</sequence>
<evidence type="ECO:0000313" key="14">
    <source>
        <dbReference type="Proteomes" id="UP001595705"/>
    </source>
</evidence>
<protein>
    <recommendedName>
        <fullName evidence="2">Type II secretion system protein H</fullName>
    </recommendedName>
    <alternativeName>
        <fullName evidence="10">General secretion pathway protein H</fullName>
    </alternativeName>
</protein>
<dbReference type="RefSeq" id="WP_386741819.1">
    <property type="nucleotide sequence ID" value="NZ_JBHRYA010000001.1"/>
</dbReference>
<evidence type="ECO:0000256" key="10">
    <source>
        <dbReference type="ARBA" id="ARBA00030775"/>
    </source>
</evidence>
<reference evidence="14" key="1">
    <citation type="journal article" date="2019" name="Int. J. Syst. Evol. Microbiol.">
        <title>The Global Catalogue of Microorganisms (GCM) 10K type strain sequencing project: providing services to taxonomists for standard genome sequencing and annotation.</title>
        <authorList>
            <consortium name="The Broad Institute Genomics Platform"/>
            <consortium name="The Broad Institute Genome Sequencing Center for Infectious Disease"/>
            <person name="Wu L."/>
            <person name="Ma J."/>
        </authorList>
    </citation>
    <scope>NUCLEOTIDE SEQUENCE [LARGE SCALE GENOMIC DNA]</scope>
    <source>
        <strain evidence="14">KCTC 42441</strain>
    </source>
</reference>
<dbReference type="NCBIfam" id="NF047827">
    <property type="entry name" value="T3SSXpsH"/>
    <property type="match status" value="1"/>
</dbReference>
<keyword evidence="4" id="KW-0488">Methylation</keyword>
<evidence type="ECO:0000313" key="13">
    <source>
        <dbReference type="EMBL" id="MFC3714856.1"/>
    </source>
</evidence>